<keyword evidence="1" id="KW-0175">Coiled coil</keyword>
<keyword evidence="3" id="KW-1185">Reference proteome</keyword>
<dbReference type="RefSeq" id="WP_368847564.1">
    <property type="nucleotide sequence ID" value="NZ_CP194411.1"/>
</dbReference>
<name>A0ABV3X8M9_9FIRM</name>
<feature type="coiled-coil region" evidence="1">
    <location>
        <begin position="62"/>
        <end position="96"/>
    </location>
</feature>
<dbReference type="Proteomes" id="UP001559623">
    <property type="component" value="Unassembled WGS sequence"/>
</dbReference>
<accession>A0ABV3X8M9</accession>
<gene>
    <name evidence="2" type="ORF">QCO44_09365</name>
</gene>
<evidence type="ECO:0000256" key="1">
    <source>
        <dbReference type="SAM" id="Coils"/>
    </source>
</evidence>
<sequence length="171" mass="19522">MTDGDCIKETKRILGQYNKMKVAVQNLAEEIEARTAALQGESVAIARYGDEPMGGTSELTATEAAAERRMRAAQEIAEMKERKRDMERTLRAVDRALACLSANDERLVRGRYIDGYAWWQVAREAGYTEKWARVRGEKCVQDVMLMIFGVVKKMEQMRLDFDNKRGFCSKI</sequence>
<dbReference type="EMBL" id="JARVLH010000006">
    <property type="protein sequence ID" value="MEX5285838.1"/>
    <property type="molecule type" value="Genomic_DNA"/>
</dbReference>
<protein>
    <submittedName>
        <fullName evidence="2">Uncharacterized protein</fullName>
    </submittedName>
</protein>
<evidence type="ECO:0000313" key="2">
    <source>
        <dbReference type="EMBL" id="MEX5285838.1"/>
    </source>
</evidence>
<reference evidence="2 3" key="1">
    <citation type="submission" date="2023-04" db="EMBL/GenBank/DDBJ databases">
        <title>Genome Sequence of Selenomonas sputigena ATCC 33150.</title>
        <authorList>
            <person name="Miller D.P."/>
            <person name="Anvari S."/>
            <person name="Polson S.W."/>
            <person name="Macdonald M."/>
            <person name="Mcdowell J.V."/>
        </authorList>
    </citation>
    <scope>NUCLEOTIDE SEQUENCE [LARGE SCALE GENOMIC DNA]</scope>
    <source>
        <strain evidence="2 3">ATCC 33150</strain>
    </source>
</reference>
<comment type="caution">
    <text evidence="2">The sequence shown here is derived from an EMBL/GenBank/DDBJ whole genome shotgun (WGS) entry which is preliminary data.</text>
</comment>
<evidence type="ECO:0000313" key="3">
    <source>
        <dbReference type="Proteomes" id="UP001559623"/>
    </source>
</evidence>
<proteinExistence type="predicted"/>
<organism evidence="2 3">
    <name type="scientific">Selenomonas sputigena</name>
    <dbReference type="NCBI Taxonomy" id="69823"/>
    <lineage>
        <taxon>Bacteria</taxon>
        <taxon>Bacillati</taxon>
        <taxon>Bacillota</taxon>
        <taxon>Negativicutes</taxon>
        <taxon>Selenomonadales</taxon>
        <taxon>Selenomonadaceae</taxon>
        <taxon>Selenomonas</taxon>
    </lineage>
</organism>